<dbReference type="EMBL" id="BAAAWD010000004">
    <property type="protein sequence ID" value="GAA2990697.1"/>
    <property type="molecule type" value="Genomic_DNA"/>
</dbReference>
<keyword evidence="2" id="KW-1185">Reference proteome</keyword>
<protein>
    <submittedName>
        <fullName evidence="1">Uncharacterized protein</fullName>
    </submittedName>
</protein>
<dbReference type="Proteomes" id="UP001499930">
    <property type="component" value="Unassembled WGS sequence"/>
</dbReference>
<sequence length="102" mass="10817">MVGPSLTIPWQSKEYLKAPIAGSADLGSLPPEIALLPVGQDPAPGDWLTAQWITEGGQLKAMILIGPDTALPLTKGLLYQVWVRITAEPEIPLLTPGTVYAS</sequence>
<dbReference type="RefSeq" id="WP_344888509.1">
    <property type="nucleotide sequence ID" value="NZ_BAAAWD010000004.1"/>
</dbReference>
<evidence type="ECO:0000313" key="1">
    <source>
        <dbReference type="EMBL" id="GAA2990697.1"/>
    </source>
</evidence>
<comment type="caution">
    <text evidence="1">The sequence shown here is derived from an EMBL/GenBank/DDBJ whole genome shotgun (WGS) entry which is preliminary data.</text>
</comment>
<organism evidence="1 2">
    <name type="scientific">Streptosporangium longisporum</name>
    <dbReference type="NCBI Taxonomy" id="46187"/>
    <lineage>
        <taxon>Bacteria</taxon>
        <taxon>Bacillati</taxon>
        <taxon>Actinomycetota</taxon>
        <taxon>Actinomycetes</taxon>
        <taxon>Streptosporangiales</taxon>
        <taxon>Streptosporangiaceae</taxon>
        <taxon>Streptosporangium</taxon>
    </lineage>
</organism>
<evidence type="ECO:0000313" key="2">
    <source>
        <dbReference type="Proteomes" id="UP001499930"/>
    </source>
</evidence>
<accession>A0ABN3XRM8</accession>
<proteinExistence type="predicted"/>
<gene>
    <name evidence="1" type="ORF">GCM10017559_08440</name>
</gene>
<reference evidence="1 2" key="1">
    <citation type="journal article" date="2019" name="Int. J. Syst. Evol. Microbiol.">
        <title>The Global Catalogue of Microorganisms (GCM) 10K type strain sequencing project: providing services to taxonomists for standard genome sequencing and annotation.</title>
        <authorList>
            <consortium name="The Broad Institute Genomics Platform"/>
            <consortium name="The Broad Institute Genome Sequencing Center for Infectious Disease"/>
            <person name="Wu L."/>
            <person name="Ma J."/>
        </authorList>
    </citation>
    <scope>NUCLEOTIDE SEQUENCE [LARGE SCALE GENOMIC DNA]</scope>
    <source>
        <strain evidence="1 2">JCM 3106</strain>
    </source>
</reference>
<name>A0ABN3XRM8_9ACTN</name>